<feature type="compositionally biased region" description="Basic and acidic residues" evidence="2">
    <location>
        <begin position="8"/>
        <end position="22"/>
    </location>
</feature>
<dbReference type="PROSITE" id="PS50020">
    <property type="entry name" value="WW_DOMAIN_2"/>
    <property type="match status" value="1"/>
</dbReference>
<keyword evidence="1" id="KW-0863">Zinc-finger</keyword>
<comment type="caution">
    <text evidence="6">The sequence shown here is derived from an EMBL/GenBank/DDBJ whole genome shotgun (WGS) entry which is preliminary data.</text>
</comment>
<dbReference type="AlphaFoldDB" id="A0A504WWG3"/>
<keyword evidence="1" id="KW-0479">Metal-binding</keyword>
<feature type="domain" description="CCHC-type" evidence="5">
    <location>
        <begin position="87"/>
        <end position="101"/>
    </location>
</feature>
<dbReference type="GO" id="GO:0003676">
    <property type="term" value="F:nucleic acid binding"/>
    <property type="evidence" value="ECO:0007669"/>
    <property type="project" value="InterPro"/>
</dbReference>
<evidence type="ECO:0000259" key="5">
    <source>
        <dbReference type="PROSITE" id="PS50158"/>
    </source>
</evidence>
<dbReference type="GO" id="GO:0008270">
    <property type="term" value="F:zinc ion binding"/>
    <property type="evidence" value="ECO:0007669"/>
    <property type="project" value="UniProtKB-KW"/>
</dbReference>
<feature type="transmembrane region" description="Helical" evidence="3">
    <location>
        <begin position="497"/>
        <end position="515"/>
    </location>
</feature>
<dbReference type="VEuPathDB" id="TriTrypDB:LDHU3_34.5040"/>
<keyword evidence="1" id="KW-0862">Zinc</keyword>
<dbReference type="InterPro" id="IPR001202">
    <property type="entry name" value="WW_dom"/>
</dbReference>
<feature type="region of interest" description="Disordered" evidence="2">
    <location>
        <begin position="1"/>
        <end position="42"/>
    </location>
</feature>
<name>A0A504WWG3_LEIDO</name>
<keyword evidence="3" id="KW-0812">Transmembrane</keyword>
<dbReference type="VEuPathDB" id="TriTrypDB:LDHU3_34.5050"/>
<evidence type="ECO:0008006" key="8">
    <source>
        <dbReference type="Google" id="ProtNLM"/>
    </source>
</evidence>
<gene>
    <name evidence="6" type="ORF">CGC21_26790</name>
</gene>
<feature type="compositionally biased region" description="Basic residues" evidence="2">
    <location>
        <begin position="23"/>
        <end position="42"/>
    </location>
</feature>
<reference evidence="7" key="1">
    <citation type="submission" date="2019-02" db="EMBL/GenBank/DDBJ databases">
        <title>FDA dAtabase for Regulatory Grade micrObial Sequences (FDA-ARGOS): Supporting development and validation of Infectious Disease Dx tests.</title>
        <authorList>
            <person name="Duncan R."/>
            <person name="Fisher C."/>
            <person name="Tallon L."/>
            <person name="Sadzewicz L."/>
            <person name="Sengamalay N."/>
            <person name="Ott S."/>
            <person name="Godinez A."/>
            <person name="Nagaraj S."/>
            <person name="Vavikolanu K."/>
            <person name="Nadendla S."/>
            <person name="Aluvathingal J."/>
            <person name="Sichtig H."/>
        </authorList>
    </citation>
    <scope>NUCLEOTIDE SEQUENCE [LARGE SCALE GENOMIC DNA]</scope>
    <source>
        <strain evidence="7">FDAARGOS_361</strain>
    </source>
</reference>
<dbReference type="Proteomes" id="UP000318447">
    <property type="component" value="Unassembled WGS sequence"/>
</dbReference>
<dbReference type="VEuPathDB" id="TriTrypDB:LdCL_340038000"/>
<keyword evidence="3" id="KW-0472">Membrane</keyword>
<sequence>MSHSRHSERRESRRERRKESRHSVKKHHHHRSSGGSSRHRHNVINEKTPVPRDFHCHICGKTHWTVYCDRLQQHPENYPLMDAERGCRQCGQQGHSASQCRIKKYLCRDCGGMHDTRDCVFSHVGEDWYEFYDPKTRHVYYANSDESQIQWNPPTHQLDTIYWYCSRCQVMISAKFRESRHAAVHQQLLRASSLLDDGIDLFALYSLCEVESVPCKLCTLHTQATLNTCSYRLRQSYELQKRGTDPSLHYLTRVTETRDEAAARSATESSPLIRILQQGWYVFFFPMSECGRLKDNLLVYVGEALIAGDVAECDLANDGCLRPLKTTTAVALPGAVNGPLGGTTTAGASKSTSANPQYWKSLFYYVVSPVPVHWGTRQSADVHLTILWRSIPAAYPEHRQRKKSVTLLYSYYCSPRAPDTFTCRAHFPSHTRLRLVRSPNCDTKVQLRSDVTEHMAKVHVETMDGKPLETHRHTRDYVFVLQFLLGDDTGILEESGVFAAAVVAIVFLLLLWLLLTKDLIL</sequence>
<dbReference type="VEuPathDB" id="TriTrypDB:LdBPK_342930.1"/>
<keyword evidence="3" id="KW-1133">Transmembrane helix</keyword>
<evidence type="ECO:0000256" key="2">
    <source>
        <dbReference type="SAM" id="MobiDB-lite"/>
    </source>
</evidence>
<protein>
    <recommendedName>
        <fullName evidence="8">CCHC-type domain-containing protein</fullName>
    </recommendedName>
</protein>
<dbReference type="VEuPathDB" id="TriTrypDB:LdCL_340038100"/>
<evidence type="ECO:0000313" key="7">
    <source>
        <dbReference type="Proteomes" id="UP000318447"/>
    </source>
</evidence>
<dbReference type="InterPro" id="IPR001878">
    <property type="entry name" value="Znf_CCHC"/>
</dbReference>
<feature type="domain" description="WW" evidence="4">
    <location>
        <begin position="122"/>
        <end position="156"/>
    </location>
</feature>
<dbReference type="EMBL" id="RHLC01000004">
    <property type="protein sequence ID" value="TPP40204.1"/>
    <property type="molecule type" value="Genomic_DNA"/>
</dbReference>
<evidence type="ECO:0000256" key="1">
    <source>
        <dbReference type="PROSITE-ProRule" id="PRU00047"/>
    </source>
</evidence>
<organism evidence="6 7">
    <name type="scientific">Leishmania donovani</name>
    <dbReference type="NCBI Taxonomy" id="5661"/>
    <lineage>
        <taxon>Eukaryota</taxon>
        <taxon>Discoba</taxon>
        <taxon>Euglenozoa</taxon>
        <taxon>Kinetoplastea</taxon>
        <taxon>Metakinetoplastina</taxon>
        <taxon>Trypanosomatida</taxon>
        <taxon>Trypanosomatidae</taxon>
        <taxon>Leishmaniinae</taxon>
        <taxon>Leishmania</taxon>
    </lineage>
</organism>
<accession>A0A504WWG3</accession>
<proteinExistence type="predicted"/>
<evidence type="ECO:0000313" key="6">
    <source>
        <dbReference type="EMBL" id="TPP40204.1"/>
    </source>
</evidence>
<evidence type="ECO:0000259" key="4">
    <source>
        <dbReference type="PROSITE" id="PS50020"/>
    </source>
</evidence>
<dbReference type="VEuPathDB" id="TriTrypDB:LdBPK_342920.1"/>
<dbReference type="PROSITE" id="PS50158">
    <property type="entry name" value="ZF_CCHC"/>
    <property type="match status" value="1"/>
</dbReference>
<evidence type="ECO:0000256" key="3">
    <source>
        <dbReference type="SAM" id="Phobius"/>
    </source>
</evidence>